<protein>
    <submittedName>
        <fullName evidence="1">Uncharacterized protein</fullName>
    </submittedName>
</protein>
<proteinExistence type="predicted"/>
<dbReference type="AlphaFoldDB" id="A0A4C1SYC0"/>
<name>A0A4C1SYC0_EUMVA</name>
<evidence type="ECO:0000313" key="1">
    <source>
        <dbReference type="EMBL" id="GBP06956.1"/>
    </source>
</evidence>
<dbReference type="Proteomes" id="UP000299102">
    <property type="component" value="Unassembled WGS sequence"/>
</dbReference>
<gene>
    <name evidence="1" type="ORF">EVAR_4398_1</name>
</gene>
<keyword evidence="2" id="KW-1185">Reference proteome</keyword>
<dbReference type="EMBL" id="BGZK01000024">
    <property type="protein sequence ID" value="GBP06956.1"/>
    <property type="molecule type" value="Genomic_DNA"/>
</dbReference>
<sequence length="75" mass="8439">MVDSVIGRYKRRKHSFYVDAREAAGKSQFVLRARAVPARRPPCPAVIGRKRRRKCAISTNWPSVATVGRGRTDSL</sequence>
<accession>A0A4C1SYC0</accession>
<organism evidence="1 2">
    <name type="scientific">Eumeta variegata</name>
    <name type="common">Bagworm moth</name>
    <name type="synonym">Eumeta japonica</name>
    <dbReference type="NCBI Taxonomy" id="151549"/>
    <lineage>
        <taxon>Eukaryota</taxon>
        <taxon>Metazoa</taxon>
        <taxon>Ecdysozoa</taxon>
        <taxon>Arthropoda</taxon>
        <taxon>Hexapoda</taxon>
        <taxon>Insecta</taxon>
        <taxon>Pterygota</taxon>
        <taxon>Neoptera</taxon>
        <taxon>Endopterygota</taxon>
        <taxon>Lepidoptera</taxon>
        <taxon>Glossata</taxon>
        <taxon>Ditrysia</taxon>
        <taxon>Tineoidea</taxon>
        <taxon>Psychidae</taxon>
        <taxon>Oiketicinae</taxon>
        <taxon>Eumeta</taxon>
    </lineage>
</organism>
<evidence type="ECO:0000313" key="2">
    <source>
        <dbReference type="Proteomes" id="UP000299102"/>
    </source>
</evidence>
<reference evidence="1 2" key="1">
    <citation type="journal article" date="2019" name="Commun. Biol.">
        <title>The bagworm genome reveals a unique fibroin gene that provides high tensile strength.</title>
        <authorList>
            <person name="Kono N."/>
            <person name="Nakamura H."/>
            <person name="Ohtoshi R."/>
            <person name="Tomita M."/>
            <person name="Numata K."/>
            <person name="Arakawa K."/>
        </authorList>
    </citation>
    <scope>NUCLEOTIDE SEQUENCE [LARGE SCALE GENOMIC DNA]</scope>
</reference>
<comment type="caution">
    <text evidence="1">The sequence shown here is derived from an EMBL/GenBank/DDBJ whole genome shotgun (WGS) entry which is preliminary data.</text>
</comment>